<dbReference type="SUPFAM" id="SSF56801">
    <property type="entry name" value="Acetyl-CoA synthetase-like"/>
    <property type="match status" value="1"/>
</dbReference>
<reference evidence="8" key="1">
    <citation type="submission" date="2018-02" db="EMBL/GenBank/DDBJ databases">
        <authorList>
            <person name="Seth-Smith MB H."/>
            <person name="Seth-Smith H."/>
        </authorList>
    </citation>
    <scope>NUCLEOTIDE SEQUENCE [LARGE SCALE GENOMIC DNA]</scope>
</reference>
<evidence type="ECO:0000256" key="2">
    <source>
        <dbReference type="ARBA" id="ARBA00022598"/>
    </source>
</evidence>
<dbReference type="EMBL" id="LR130759">
    <property type="protein sequence ID" value="VDM88614.1"/>
    <property type="molecule type" value="Genomic_DNA"/>
</dbReference>
<dbReference type="EC" id="6.2.1.-" evidence="7"/>
<proteinExistence type="inferred from homology"/>
<dbReference type="AlphaFoldDB" id="A0A447GDW1"/>
<keyword evidence="8" id="KW-1185">Reference proteome</keyword>
<evidence type="ECO:0000256" key="1">
    <source>
        <dbReference type="ARBA" id="ARBA00006432"/>
    </source>
</evidence>
<feature type="domain" description="AMP-dependent synthetase/ligase" evidence="5">
    <location>
        <begin position="11"/>
        <end position="419"/>
    </location>
</feature>
<dbReference type="InterPro" id="IPR040097">
    <property type="entry name" value="FAAL/FAAC"/>
</dbReference>
<dbReference type="GO" id="GO:0006633">
    <property type="term" value="P:fatty acid biosynthetic process"/>
    <property type="evidence" value="ECO:0007669"/>
    <property type="project" value="TreeGrafter"/>
</dbReference>
<evidence type="ECO:0000313" key="8">
    <source>
        <dbReference type="Proteomes" id="UP000269998"/>
    </source>
</evidence>
<dbReference type="PANTHER" id="PTHR22754:SF32">
    <property type="entry name" value="DISCO-INTERACTING PROTEIN 2"/>
    <property type="match status" value="1"/>
</dbReference>
<dbReference type="InterPro" id="IPR025110">
    <property type="entry name" value="AMP-bd_C"/>
</dbReference>
<dbReference type="CDD" id="cd05931">
    <property type="entry name" value="FAAL"/>
    <property type="match status" value="1"/>
</dbReference>
<dbReference type="GO" id="GO:0005886">
    <property type="term" value="C:plasma membrane"/>
    <property type="evidence" value="ECO:0007669"/>
    <property type="project" value="TreeGrafter"/>
</dbReference>
<dbReference type="PANTHER" id="PTHR22754">
    <property type="entry name" value="DISCO-INTERACTING PROTEIN 2 DIP2 -RELATED"/>
    <property type="match status" value="1"/>
</dbReference>
<protein>
    <submittedName>
        <fullName evidence="7">Long-chain-fatty-acid--AMP ligase FadD28</fullName>
        <ecNumber evidence="7">6.2.1.-</ecNumber>
    </submittedName>
</protein>
<dbReference type="GO" id="GO:0016874">
    <property type="term" value="F:ligase activity"/>
    <property type="evidence" value="ECO:0007669"/>
    <property type="project" value="UniProtKB-KW"/>
</dbReference>
<dbReference type="Gene3D" id="3.30.300.30">
    <property type="match status" value="1"/>
</dbReference>
<keyword evidence="2 7" id="KW-0436">Ligase</keyword>
<dbReference type="Gene3D" id="3.40.50.12780">
    <property type="entry name" value="N-terminal domain of ligase-like"/>
    <property type="match status" value="1"/>
</dbReference>
<evidence type="ECO:0000256" key="4">
    <source>
        <dbReference type="ARBA" id="ARBA00023098"/>
    </source>
</evidence>
<dbReference type="OrthoDB" id="3671040at2"/>
<dbReference type="Pfam" id="PF00501">
    <property type="entry name" value="AMP-binding"/>
    <property type="match status" value="1"/>
</dbReference>
<dbReference type="Pfam" id="PF23024">
    <property type="entry name" value="AMP-dom_DIP2-like"/>
    <property type="match status" value="1"/>
</dbReference>
<name>A0A447GDW1_9MYCO</name>
<keyword evidence="4" id="KW-0443">Lipid metabolism</keyword>
<dbReference type="GO" id="GO:0070566">
    <property type="term" value="F:adenylyltransferase activity"/>
    <property type="evidence" value="ECO:0007669"/>
    <property type="project" value="TreeGrafter"/>
</dbReference>
<feature type="domain" description="AMP-binding enzyme C-terminal" evidence="6">
    <location>
        <begin position="467"/>
        <end position="580"/>
    </location>
</feature>
<dbReference type="InterPro" id="IPR045851">
    <property type="entry name" value="AMP-bd_C_sf"/>
</dbReference>
<sequence>MVESSLPAVLRERASLVPNQTALTFIDYEQDWDGVEKTLTWSQLYRQMLGVAEHLKERASAGDRAVILAPQGLEYIVSFLAALQAGIIPVPLSVPYGGVHDERTVSVVGDTSPAVILTTSSVINYVGGYGEAQPGKPAPSIIEVDLLDLDSRKGSSSRPGLRAPADDGSNPIYLQYTSGSTRMPAGVMVTNRNLFANFEQIMDAYYRAFGNVAPPDTTVVSWLPFYHDMGFILGIVFPVLAGVPAVLTSPIGFLQRPARWMQLLASNTRAYTAAPNFAFDLASRKTTDEDMAGLDLGGVLHILNGSERVQPVSLKRFADRFAPFNLDPAVIRPSYGMAEATVYVATRAPGEPPKIVSFDSEKLPAGEAKQCASGTPLVSYGVPEQQTVRIVDPDTSLECPEGSVGEIWVHGRNVGIGYWQRPEVSETIFRAQIVNPSEGTPVGPWLRTGDSGFFSDGELFIIGRIKDLLIVYGRNHSPDDIEATIQEVTPGRCAAIAVPDRGAGAEKLVAIIELKKRDDSEEDAADRLSVVKREVISAISKSHGLSVADLVLVSPGSIPITTSGKVRRAQCVELYRQDEFTRLDA</sequence>
<dbReference type="KEGG" id="mbai:MB901379_02176"/>
<evidence type="ECO:0000256" key="3">
    <source>
        <dbReference type="ARBA" id="ARBA00022832"/>
    </source>
</evidence>
<dbReference type="FunFam" id="3.30.300.30:FF:000016">
    <property type="entry name" value="Fatty-acid-CoA ligase FadD26"/>
    <property type="match status" value="1"/>
</dbReference>
<dbReference type="NCBIfam" id="NF004509">
    <property type="entry name" value="PRK05850.1"/>
    <property type="match status" value="1"/>
</dbReference>
<evidence type="ECO:0000259" key="6">
    <source>
        <dbReference type="Pfam" id="PF23024"/>
    </source>
</evidence>
<gene>
    <name evidence="7" type="ORF">MB901379_02176</name>
</gene>
<organism evidence="7 8">
    <name type="scientific">Mycobacterium basiliense</name>
    <dbReference type="NCBI Taxonomy" id="2094119"/>
    <lineage>
        <taxon>Bacteria</taxon>
        <taxon>Bacillati</taxon>
        <taxon>Actinomycetota</taxon>
        <taxon>Actinomycetes</taxon>
        <taxon>Mycobacteriales</taxon>
        <taxon>Mycobacteriaceae</taxon>
        <taxon>Mycobacterium</taxon>
    </lineage>
</organism>
<accession>A0A447GDW1</accession>
<comment type="similarity">
    <text evidence="1">Belongs to the ATP-dependent AMP-binding enzyme family.</text>
</comment>
<dbReference type="InterPro" id="IPR000873">
    <property type="entry name" value="AMP-dep_synth/lig_dom"/>
</dbReference>
<dbReference type="RefSeq" id="WP_158016640.1">
    <property type="nucleotide sequence ID" value="NZ_CBCSKE010000001.1"/>
</dbReference>
<evidence type="ECO:0000313" key="7">
    <source>
        <dbReference type="EMBL" id="VDM88614.1"/>
    </source>
</evidence>
<dbReference type="GO" id="GO:0071766">
    <property type="term" value="P:Actinobacterium-type cell wall biogenesis"/>
    <property type="evidence" value="ECO:0007669"/>
    <property type="project" value="UniProtKB-ARBA"/>
</dbReference>
<dbReference type="Proteomes" id="UP000269998">
    <property type="component" value="Chromosome"/>
</dbReference>
<evidence type="ECO:0000259" key="5">
    <source>
        <dbReference type="Pfam" id="PF00501"/>
    </source>
</evidence>
<dbReference type="InterPro" id="IPR042099">
    <property type="entry name" value="ANL_N_sf"/>
</dbReference>
<dbReference type="FunFam" id="3.40.50.12780:FF:000013">
    <property type="entry name" value="Long-chain-fatty-acid--AMP ligase FadD32"/>
    <property type="match status" value="1"/>
</dbReference>
<keyword evidence="3" id="KW-0276">Fatty acid metabolism</keyword>